<dbReference type="PANTHER" id="PTHR46112:SF2">
    <property type="entry name" value="XAA-PRO AMINOPEPTIDASE P-RELATED"/>
    <property type="match status" value="1"/>
</dbReference>
<dbReference type="Gene3D" id="3.90.230.10">
    <property type="entry name" value="Creatinase/methionine aminopeptidase superfamily"/>
    <property type="match status" value="1"/>
</dbReference>
<dbReference type="Gene3D" id="3.40.350.10">
    <property type="entry name" value="Creatinase/prolidase N-terminal domain"/>
    <property type="match status" value="1"/>
</dbReference>
<dbReference type="PANTHER" id="PTHR46112">
    <property type="entry name" value="AMINOPEPTIDASE"/>
    <property type="match status" value="1"/>
</dbReference>
<dbReference type="Proteomes" id="UP000192330">
    <property type="component" value="Unassembled WGS sequence"/>
</dbReference>
<proteinExistence type="predicted"/>
<evidence type="ECO:0000259" key="1">
    <source>
        <dbReference type="Pfam" id="PF00557"/>
    </source>
</evidence>
<accession>A0A1W2ANH7</accession>
<dbReference type="InterPro" id="IPR029149">
    <property type="entry name" value="Creatin/AminoP/Spt16_N"/>
</dbReference>
<dbReference type="InterPro" id="IPR000994">
    <property type="entry name" value="Pept_M24"/>
</dbReference>
<evidence type="ECO:0000313" key="4">
    <source>
        <dbReference type="Proteomes" id="UP000192330"/>
    </source>
</evidence>
<feature type="domain" description="Creatinase N-terminal" evidence="2">
    <location>
        <begin position="40"/>
        <end position="183"/>
    </location>
</feature>
<dbReference type="InterPro" id="IPR036005">
    <property type="entry name" value="Creatinase/aminopeptidase-like"/>
</dbReference>
<name>A0A1W2ANH7_9RHOB</name>
<protein>
    <submittedName>
        <fullName evidence="3">Ectoine hydrolase</fullName>
    </submittedName>
</protein>
<evidence type="ECO:0000259" key="2">
    <source>
        <dbReference type="Pfam" id="PF01321"/>
    </source>
</evidence>
<keyword evidence="4" id="KW-1185">Reference proteome</keyword>
<dbReference type="STRING" id="1387277.SAMN06295998_103147"/>
<dbReference type="InterPro" id="IPR050659">
    <property type="entry name" value="Peptidase_M24B"/>
</dbReference>
<dbReference type="InterPro" id="IPR000587">
    <property type="entry name" value="Creatinase_N"/>
</dbReference>
<feature type="domain" description="Peptidase M24" evidence="1">
    <location>
        <begin position="193"/>
        <end position="399"/>
    </location>
</feature>
<dbReference type="GO" id="GO:0016787">
    <property type="term" value="F:hydrolase activity"/>
    <property type="evidence" value="ECO:0007669"/>
    <property type="project" value="UniProtKB-KW"/>
</dbReference>
<dbReference type="Pfam" id="PF00557">
    <property type="entry name" value="Peptidase_M24"/>
    <property type="match status" value="1"/>
</dbReference>
<dbReference type="Pfam" id="PF01321">
    <property type="entry name" value="Creatinase_N"/>
    <property type="match status" value="1"/>
</dbReference>
<organism evidence="3 4">
    <name type="scientific">Primorskyibacter flagellatus</name>
    <dbReference type="NCBI Taxonomy" id="1387277"/>
    <lineage>
        <taxon>Bacteria</taxon>
        <taxon>Pseudomonadati</taxon>
        <taxon>Pseudomonadota</taxon>
        <taxon>Alphaproteobacteria</taxon>
        <taxon>Rhodobacterales</taxon>
        <taxon>Roseobacteraceae</taxon>
        <taxon>Primorskyibacter</taxon>
    </lineage>
</organism>
<gene>
    <name evidence="3" type="ORF">SAMN06295998_103147</name>
</gene>
<keyword evidence="3" id="KW-0378">Hydrolase</keyword>
<evidence type="ECO:0000313" key="3">
    <source>
        <dbReference type="EMBL" id="SMC62154.1"/>
    </source>
</evidence>
<reference evidence="3 4" key="1">
    <citation type="submission" date="2017-04" db="EMBL/GenBank/DDBJ databases">
        <authorList>
            <person name="Afonso C.L."/>
            <person name="Miller P.J."/>
            <person name="Scott M.A."/>
            <person name="Spackman E."/>
            <person name="Goraichik I."/>
            <person name="Dimitrov K.M."/>
            <person name="Suarez D.L."/>
            <person name="Swayne D.E."/>
        </authorList>
    </citation>
    <scope>NUCLEOTIDE SEQUENCE [LARGE SCALE GENOMIC DNA]</scope>
    <source>
        <strain evidence="3 4">CGMCC 1.12644</strain>
    </source>
</reference>
<dbReference type="CDD" id="cd01066">
    <property type="entry name" value="APP_MetAP"/>
    <property type="match status" value="1"/>
</dbReference>
<sequence>MIGVVYMYGKLVKPQAMDTAMAFHRFHKELPFTAAEYGRRLAQTRAAMDRAGLDALLITDPSNMAWLTGYDGWSFYVHQGVVIQHDFDPVWWGRRQDSNGAVRTVWMADERVWGYADSFVQSTECHPMDDLAERLVYIGLERARLGVEMENYYYSAKAHSALSAAMPKATLVDATAMVNWERGIKSDEEILFMRRAAAISEKIIDGLVERVEPGIPKNEIVAGVYRDALHGIDGHWGDYPAIVPLLPSGSDAAAPHLTWDGRPFANGEATFFEISGCYRRYHAPFCRTIFLGQPDDTILRAEAALVEGLEAGLDVARPGARASDIAAALAAPLDRAGIARSARCGYPIGLSYPPDWGERTISLRAEDETVLQAGMTFHFMPGLWMEDWGLEITESILIRDNGPAETFCNRPRKLYVKP</sequence>
<dbReference type="SUPFAM" id="SSF55920">
    <property type="entry name" value="Creatinase/aminopeptidase"/>
    <property type="match status" value="1"/>
</dbReference>
<dbReference type="EMBL" id="FWYD01000003">
    <property type="protein sequence ID" value="SMC62154.1"/>
    <property type="molecule type" value="Genomic_DNA"/>
</dbReference>
<dbReference type="AlphaFoldDB" id="A0A1W2ANH7"/>
<dbReference type="SUPFAM" id="SSF53092">
    <property type="entry name" value="Creatinase/prolidase N-terminal domain"/>
    <property type="match status" value="1"/>
</dbReference>